<name>A0AAD5JAH6_ACENE</name>
<evidence type="ECO:0000313" key="1">
    <source>
        <dbReference type="EMBL" id="KAI9191571.1"/>
    </source>
</evidence>
<dbReference type="Proteomes" id="UP001064489">
    <property type="component" value="Chromosome 6"/>
</dbReference>
<sequence length="91" mass="10405">MVALRWDLLEVVYAVRMNHVLGHVEEHVAQIHQVALVLEVLSLYQHCRRRKLSCTVNSNKTSFVSLENPKKVTISTFFPSRESAIIGFTVL</sequence>
<organism evidence="1 2">
    <name type="scientific">Acer negundo</name>
    <name type="common">Box elder</name>
    <dbReference type="NCBI Taxonomy" id="4023"/>
    <lineage>
        <taxon>Eukaryota</taxon>
        <taxon>Viridiplantae</taxon>
        <taxon>Streptophyta</taxon>
        <taxon>Embryophyta</taxon>
        <taxon>Tracheophyta</taxon>
        <taxon>Spermatophyta</taxon>
        <taxon>Magnoliopsida</taxon>
        <taxon>eudicotyledons</taxon>
        <taxon>Gunneridae</taxon>
        <taxon>Pentapetalae</taxon>
        <taxon>rosids</taxon>
        <taxon>malvids</taxon>
        <taxon>Sapindales</taxon>
        <taxon>Sapindaceae</taxon>
        <taxon>Hippocastanoideae</taxon>
        <taxon>Acereae</taxon>
        <taxon>Acer</taxon>
    </lineage>
</organism>
<dbReference type="EMBL" id="JAJSOW010000004">
    <property type="protein sequence ID" value="KAI9191571.1"/>
    <property type="molecule type" value="Genomic_DNA"/>
</dbReference>
<evidence type="ECO:0000313" key="2">
    <source>
        <dbReference type="Proteomes" id="UP001064489"/>
    </source>
</evidence>
<dbReference type="AlphaFoldDB" id="A0AAD5JAH6"/>
<comment type="caution">
    <text evidence="1">The sequence shown here is derived from an EMBL/GenBank/DDBJ whole genome shotgun (WGS) entry which is preliminary data.</text>
</comment>
<proteinExistence type="predicted"/>
<reference evidence="1" key="1">
    <citation type="journal article" date="2022" name="Plant J.">
        <title>Strategies of tolerance reflected in two North American maple genomes.</title>
        <authorList>
            <person name="McEvoy S.L."/>
            <person name="Sezen U.U."/>
            <person name="Trouern-Trend A."/>
            <person name="McMahon S.M."/>
            <person name="Schaberg P.G."/>
            <person name="Yang J."/>
            <person name="Wegrzyn J.L."/>
            <person name="Swenson N.G."/>
        </authorList>
    </citation>
    <scope>NUCLEOTIDE SEQUENCE</scope>
    <source>
        <strain evidence="1">91603</strain>
    </source>
</reference>
<gene>
    <name evidence="1" type="ORF">LWI28_010154</name>
</gene>
<accession>A0AAD5JAH6</accession>
<keyword evidence="2" id="KW-1185">Reference proteome</keyword>
<reference evidence="1" key="2">
    <citation type="submission" date="2023-02" db="EMBL/GenBank/DDBJ databases">
        <authorList>
            <person name="Swenson N.G."/>
            <person name="Wegrzyn J.L."/>
            <person name="Mcevoy S.L."/>
        </authorList>
    </citation>
    <scope>NUCLEOTIDE SEQUENCE</scope>
    <source>
        <strain evidence="1">91603</strain>
        <tissue evidence="1">Leaf</tissue>
    </source>
</reference>
<protein>
    <submittedName>
        <fullName evidence="1">Uncharacterized protein</fullName>
    </submittedName>
</protein>